<gene>
    <name evidence="1" type="ORF">Hyperionvirus22_14</name>
</gene>
<reference evidence="1" key="1">
    <citation type="submission" date="2018-10" db="EMBL/GenBank/DDBJ databases">
        <title>Hidden diversity of soil giant viruses.</title>
        <authorList>
            <person name="Schulz F."/>
            <person name="Alteio L."/>
            <person name="Goudeau D."/>
            <person name="Ryan E.M."/>
            <person name="Malmstrom R.R."/>
            <person name="Blanchard J."/>
            <person name="Woyke T."/>
        </authorList>
    </citation>
    <scope>NUCLEOTIDE SEQUENCE</scope>
    <source>
        <strain evidence="1">HYV1</strain>
    </source>
</reference>
<organism evidence="1">
    <name type="scientific">Hyperionvirus sp</name>
    <dbReference type="NCBI Taxonomy" id="2487770"/>
    <lineage>
        <taxon>Viruses</taxon>
        <taxon>Varidnaviria</taxon>
        <taxon>Bamfordvirae</taxon>
        <taxon>Nucleocytoviricota</taxon>
        <taxon>Megaviricetes</taxon>
        <taxon>Imitervirales</taxon>
        <taxon>Mimiviridae</taxon>
        <taxon>Klosneuvirinae</taxon>
    </lineage>
</organism>
<protein>
    <submittedName>
        <fullName evidence="1">Uncharacterized protein</fullName>
    </submittedName>
</protein>
<proteinExistence type="predicted"/>
<dbReference type="EMBL" id="MK072404">
    <property type="protein sequence ID" value="AYV84313.1"/>
    <property type="molecule type" value="Genomic_DNA"/>
</dbReference>
<name>A0A3G5AEK6_9VIRU</name>
<accession>A0A3G5AEK6</accession>
<sequence>MASATEAHSCQRVGRWTVCDSILDIGAFLPWMVSQFTLLLARSGVEHTIVNGSWFVHEEHFFREQIKAFCDKFYAVLGDRRVFLGKVSAEIARYVWDYVQAIKRPVERSGKGPLTLIKKFELEATIRDELKKVPLPSITWKPMVLKKPDGSVAGNILCVNFPLGRVFLSCERAELLQFSTDKITDPRELNLIISRVMGNAFLQGVRSKEELLPNIANSFVGDIFLSLEEAYGFYGLVYGGPKQVKSVARYEYPLLEIQAIQNVRIERYMEMLSAKPAAMALREIFQALNLDFFKPSDGMEIGKRVCAGYDCEYPEKKHLMVNGELKAVNVYYRAEYLRIVGHICRYLDEIRRPEKMTCYVFRYTILPPDIAGLVGVFLLEDG</sequence>
<evidence type="ECO:0000313" key="1">
    <source>
        <dbReference type="EMBL" id="AYV84313.1"/>
    </source>
</evidence>